<keyword evidence="2" id="KW-1185">Reference proteome</keyword>
<dbReference type="AlphaFoldDB" id="A0A448X9V4"/>
<gene>
    <name evidence="1" type="ORF">PXEA_LOCUS25250</name>
</gene>
<name>A0A448X9V4_9PLAT</name>
<evidence type="ECO:0000313" key="2">
    <source>
        <dbReference type="Proteomes" id="UP000784294"/>
    </source>
</evidence>
<evidence type="ECO:0000313" key="1">
    <source>
        <dbReference type="EMBL" id="VEL31810.1"/>
    </source>
</evidence>
<proteinExistence type="predicted"/>
<organism evidence="1 2">
    <name type="scientific">Protopolystoma xenopodis</name>
    <dbReference type="NCBI Taxonomy" id="117903"/>
    <lineage>
        <taxon>Eukaryota</taxon>
        <taxon>Metazoa</taxon>
        <taxon>Spiralia</taxon>
        <taxon>Lophotrochozoa</taxon>
        <taxon>Platyhelminthes</taxon>
        <taxon>Monogenea</taxon>
        <taxon>Polyopisthocotylea</taxon>
        <taxon>Polystomatidea</taxon>
        <taxon>Polystomatidae</taxon>
        <taxon>Protopolystoma</taxon>
    </lineage>
</organism>
<protein>
    <submittedName>
        <fullName evidence="1">Uncharacterized protein</fullName>
    </submittedName>
</protein>
<dbReference type="Proteomes" id="UP000784294">
    <property type="component" value="Unassembled WGS sequence"/>
</dbReference>
<accession>A0A448X9V4</accession>
<dbReference type="EMBL" id="CAAALY010126801">
    <property type="protein sequence ID" value="VEL31810.1"/>
    <property type="molecule type" value="Genomic_DNA"/>
</dbReference>
<reference evidence="1" key="1">
    <citation type="submission" date="2018-11" db="EMBL/GenBank/DDBJ databases">
        <authorList>
            <consortium name="Pathogen Informatics"/>
        </authorList>
    </citation>
    <scope>NUCLEOTIDE SEQUENCE</scope>
</reference>
<comment type="caution">
    <text evidence="1">The sequence shown here is derived from an EMBL/GenBank/DDBJ whole genome shotgun (WGS) entry which is preliminary data.</text>
</comment>
<sequence>MVSIRFCLPRPAWSPTRIHAVLLCANCPGGLCHSHSIAGDHF</sequence>